<dbReference type="Proteomes" id="UP000184028">
    <property type="component" value="Unassembled WGS sequence"/>
</dbReference>
<dbReference type="InterPro" id="IPR050177">
    <property type="entry name" value="Lipid_A_modif_metabolic_enz"/>
</dbReference>
<dbReference type="PANTHER" id="PTHR43245">
    <property type="entry name" value="BIFUNCTIONAL POLYMYXIN RESISTANCE PROTEIN ARNA"/>
    <property type="match status" value="1"/>
</dbReference>
<dbReference type="EMBL" id="FRBT01000004">
    <property type="protein sequence ID" value="SHM19359.1"/>
    <property type="molecule type" value="Genomic_DNA"/>
</dbReference>
<dbReference type="Gene3D" id="3.40.50.720">
    <property type="entry name" value="NAD(P)-binding Rossmann-like Domain"/>
    <property type="match status" value="1"/>
</dbReference>
<proteinExistence type="predicted"/>
<accession>A0A1M7GU44</accession>
<sequence length="283" mass="31877">MKKKIIISGINGFLGTKLLQTFKAVYDVYGIAKQESCIDGVKVFSSKNIDEIDFEPDYLILCHAAVSSGNTIESNALLYEINVGLTEKIILKFQMTKIIYVSSASIYDTQSGIIGMNTLNNPITEYAISKLWGEKVVLKTNNAVIVRLSSLFGSGMKENTIIPNYVNHAIKNNSIPVWGNGGRKQNYIFVEDVCNLIGSVMQNFDKVRSKILLAVNDREYTNLEVANIVANETQSSIEFVNQDKSISLQYNNFETCNLLSWSVTTDFKEEIVNYIKWKKKQYL</sequence>
<evidence type="ECO:0000313" key="3">
    <source>
        <dbReference type="Proteomes" id="UP000184028"/>
    </source>
</evidence>
<organism evidence="2 3">
    <name type="scientific">Flavobacterium chilense</name>
    <dbReference type="NCBI Taxonomy" id="946677"/>
    <lineage>
        <taxon>Bacteria</taxon>
        <taxon>Pseudomonadati</taxon>
        <taxon>Bacteroidota</taxon>
        <taxon>Flavobacteriia</taxon>
        <taxon>Flavobacteriales</taxon>
        <taxon>Flavobacteriaceae</taxon>
        <taxon>Flavobacterium</taxon>
    </lineage>
</organism>
<dbReference type="OrthoDB" id="329806at2"/>
<name>A0A1M7GU44_9FLAO</name>
<gene>
    <name evidence="2" type="ORF">SAMN05444484_104333</name>
</gene>
<dbReference type="STRING" id="946677.SAMN05444484_104333"/>
<dbReference type="InterPro" id="IPR001509">
    <property type="entry name" value="Epimerase_deHydtase"/>
</dbReference>
<evidence type="ECO:0000259" key="1">
    <source>
        <dbReference type="Pfam" id="PF01370"/>
    </source>
</evidence>
<feature type="domain" description="NAD-dependent epimerase/dehydratase" evidence="1">
    <location>
        <begin position="5"/>
        <end position="208"/>
    </location>
</feature>
<dbReference type="RefSeq" id="WP_068843813.1">
    <property type="nucleotide sequence ID" value="NZ_FRBT01000004.1"/>
</dbReference>
<dbReference type="CDD" id="cd08946">
    <property type="entry name" value="SDR_e"/>
    <property type="match status" value="1"/>
</dbReference>
<reference evidence="3" key="1">
    <citation type="submission" date="2016-11" db="EMBL/GenBank/DDBJ databases">
        <authorList>
            <person name="Varghese N."/>
            <person name="Submissions S."/>
        </authorList>
    </citation>
    <scope>NUCLEOTIDE SEQUENCE [LARGE SCALE GENOMIC DNA]</scope>
    <source>
        <strain evidence="3">DSM 24724</strain>
    </source>
</reference>
<keyword evidence="3" id="KW-1185">Reference proteome</keyword>
<evidence type="ECO:0000313" key="2">
    <source>
        <dbReference type="EMBL" id="SHM19359.1"/>
    </source>
</evidence>
<protein>
    <submittedName>
        <fullName evidence="2">Nucleoside-diphosphate-sugar epimerase</fullName>
    </submittedName>
</protein>
<dbReference type="InterPro" id="IPR036291">
    <property type="entry name" value="NAD(P)-bd_dom_sf"/>
</dbReference>
<dbReference type="SUPFAM" id="SSF51735">
    <property type="entry name" value="NAD(P)-binding Rossmann-fold domains"/>
    <property type="match status" value="1"/>
</dbReference>
<dbReference type="AlphaFoldDB" id="A0A1M7GU44"/>
<dbReference type="Pfam" id="PF01370">
    <property type="entry name" value="Epimerase"/>
    <property type="match status" value="1"/>
</dbReference>